<dbReference type="InterPro" id="IPR005225">
    <property type="entry name" value="Small_GTP-bd"/>
</dbReference>
<proteinExistence type="inferred from homology"/>
<dbReference type="InterPro" id="IPR025867">
    <property type="entry name" value="MnmE_helical"/>
</dbReference>
<dbReference type="InterPro" id="IPR006073">
    <property type="entry name" value="GTP-bd"/>
</dbReference>
<dbReference type="GO" id="GO:0046872">
    <property type="term" value="F:metal ion binding"/>
    <property type="evidence" value="ECO:0007669"/>
    <property type="project" value="UniProtKB-KW"/>
</dbReference>
<dbReference type="Pfam" id="PF01926">
    <property type="entry name" value="MMR_HSR1"/>
    <property type="match status" value="1"/>
</dbReference>
<dbReference type="InterPro" id="IPR027368">
    <property type="entry name" value="MnmE_dom2"/>
</dbReference>
<dbReference type="GO" id="GO:0030488">
    <property type="term" value="P:tRNA methylation"/>
    <property type="evidence" value="ECO:0007669"/>
    <property type="project" value="TreeGrafter"/>
</dbReference>
<evidence type="ECO:0000256" key="8">
    <source>
        <dbReference type="ARBA" id="ARBA00022842"/>
    </source>
</evidence>
<dbReference type="GO" id="GO:0003924">
    <property type="term" value="F:GTPase activity"/>
    <property type="evidence" value="ECO:0007669"/>
    <property type="project" value="InterPro"/>
</dbReference>
<evidence type="ECO:0000313" key="14">
    <source>
        <dbReference type="Proteomes" id="UP000015453"/>
    </source>
</evidence>
<dbReference type="GO" id="GO:0005525">
    <property type="term" value="F:GTP binding"/>
    <property type="evidence" value="ECO:0007669"/>
    <property type="project" value="UniProtKB-KW"/>
</dbReference>
<dbReference type="EMBL" id="AUSU01003641">
    <property type="protein sequence ID" value="EPS66515.1"/>
    <property type="molecule type" value="Genomic_DNA"/>
</dbReference>
<dbReference type="InterPro" id="IPR027417">
    <property type="entry name" value="P-loop_NTPase"/>
</dbReference>
<dbReference type="Gene3D" id="3.30.1360.120">
    <property type="entry name" value="Probable tRNA modification gtpase trme, domain 1"/>
    <property type="match status" value="1"/>
</dbReference>
<dbReference type="Pfam" id="PF12631">
    <property type="entry name" value="MnmE_helical"/>
    <property type="match status" value="1"/>
</dbReference>
<evidence type="ECO:0000256" key="10">
    <source>
        <dbReference type="ARBA" id="ARBA00023134"/>
    </source>
</evidence>
<keyword evidence="10 11" id="KW-0342">GTP-binding</keyword>
<dbReference type="InterPro" id="IPR031168">
    <property type="entry name" value="G_TrmE"/>
</dbReference>
<keyword evidence="9" id="KW-0630">Potassium</keyword>
<dbReference type="SUPFAM" id="SSF52540">
    <property type="entry name" value="P-loop containing nucleoside triphosphate hydrolases"/>
    <property type="match status" value="1"/>
</dbReference>
<dbReference type="FunFam" id="3.30.1360.120:FF:000003">
    <property type="entry name" value="tRNA modification GTPase MnmE"/>
    <property type="match status" value="1"/>
</dbReference>
<gene>
    <name evidence="13" type="ORF">M569_08257</name>
</gene>
<evidence type="ECO:0000256" key="2">
    <source>
        <dbReference type="ARBA" id="ARBA00011043"/>
    </source>
</evidence>
<dbReference type="NCBIfam" id="TIGR00231">
    <property type="entry name" value="small_GTP"/>
    <property type="match status" value="1"/>
</dbReference>
<organism evidence="13 14">
    <name type="scientific">Genlisea aurea</name>
    <dbReference type="NCBI Taxonomy" id="192259"/>
    <lineage>
        <taxon>Eukaryota</taxon>
        <taxon>Viridiplantae</taxon>
        <taxon>Streptophyta</taxon>
        <taxon>Embryophyta</taxon>
        <taxon>Tracheophyta</taxon>
        <taxon>Spermatophyta</taxon>
        <taxon>Magnoliopsida</taxon>
        <taxon>eudicotyledons</taxon>
        <taxon>Gunneridae</taxon>
        <taxon>Pentapetalae</taxon>
        <taxon>asterids</taxon>
        <taxon>lamiids</taxon>
        <taxon>Lamiales</taxon>
        <taxon>Lentibulariaceae</taxon>
        <taxon>Genlisea</taxon>
    </lineage>
</organism>
<dbReference type="HAMAP" id="MF_00379">
    <property type="entry name" value="GTPase_MnmE"/>
    <property type="match status" value="1"/>
</dbReference>
<evidence type="ECO:0000256" key="4">
    <source>
        <dbReference type="ARBA" id="ARBA00022694"/>
    </source>
</evidence>
<evidence type="ECO:0000256" key="7">
    <source>
        <dbReference type="ARBA" id="ARBA00022801"/>
    </source>
</evidence>
<name>S8CIG5_9LAMI</name>
<dbReference type="CDD" id="cd04164">
    <property type="entry name" value="trmE"/>
    <property type="match status" value="1"/>
</dbReference>
<keyword evidence="7" id="KW-0378">Hydrolase</keyword>
<evidence type="ECO:0000313" key="13">
    <source>
        <dbReference type="EMBL" id="EPS66515.1"/>
    </source>
</evidence>
<dbReference type="Gene3D" id="3.40.50.300">
    <property type="entry name" value="P-loop containing nucleotide triphosphate hydrolases"/>
    <property type="match status" value="1"/>
</dbReference>
<keyword evidence="3" id="KW-0963">Cytoplasm</keyword>
<dbReference type="Pfam" id="PF10396">
    <property type="entry name" value="TrmE_N"/>
    <property type="match status" value="1"/>
</dbReference>
<dbReference type="InterPro" id="IPR018948">
    <property type="entry name" value="GTP-bd_TrmE_N"/>
</dbReference>
<keyword evidence="4 11" id="KW-0819">tRNA processing</keyword>
<comment type="caution">
    <text evidence="13">The sequence shown here is derived from an EMBL/GenBank/DDBJ whole genome shotgun (WGS) entry which is preliminary data.</text>
</comment>
<evidence type="ECO:0000256" key="1">
    <source>
        <dbReference type="ARBA" id="ARBA00004229"/>
    </source>
</evidence>
<evidence type="ECO:0000256" key="6">
    <source>
        <dbReference type="ARBA" id="ARBA00022741"/>
    </source>
</evidence>
<accession>S8CIG5</accession>
<dbReference type="GO" id="GO:0042802">
    <property type="term" value="F:identical protein binding"/>
    <property type="evidence" value="ECO:0007669"/>
    <property type="project" value="UniProtKB-ARBA"/>
</dbReference>
<keyword evidence="6 11" id="KW-0547">Nucleotide-binding</keyword>
<keyword evidence="14" id="KW-1185">Reference proteome</keyword>
<reference evidence="13 14" key="1">
    <citation type="journal article" date="2013" name="BMC Genomics">
        <title>The miniature genome of a carnivorous plant Genlisea aurea contains a low number of genes and short non-coding sequences.</title>
        <authorList>
            <person name="Leushkin E.V."/>
            <person name="Sutormin R.A."/>
            <person name="Nabieva E.R."/>
            <person name="Penin A.A."/>
            <person name="Kondrashov A.S."/>
            <person name="Logacheva M.D."/>
        </authorList>
    </citation>
    <scope>NUCLEOTIDE SEQUENCE [LARGE SCALE GENOMIC DNA]</scope>
</reference>
<evidence type="ECO:0000256" key="9">
    <source>
        <dbReference type="ARBA" id="ARBA00022958"/>
    </source>
</evidence>
<evidence type="ECO:0000256" key="5">
    <source>
        <dbReference type="ARBA" id="ARBA00022723"/>
    </source>
</evidence>
<dbReference type="GO" id="GO:0009507">
    <property type="term" value="C:chloroplast"/>
    <property type="evidence" value="ECO:0007669"/>
    <property type="project" value="UniProtKB-SubCell"/>
</dbReference>
<protein>
    <recommendedName>
        <fullName evidence="12">TrmE-type G domain-containing protein</fullName>
    </recommendedName>
</protein>
<evidence type="ECO:0000256" key="3">
    <source>
        <dbReference type="ARBA" id="ARBA00022490"/>
    </source>
</evidence>
<comment type="subcellular location">
    <subcellularLocation>
        <location evidence="1">Plastid</location>
        <location evidence="1">Chloroplast</location>
    </subcellularLocation>
</comment>
<dbReference type="NCBIfam" id="TIGR00450">
    <property type="entry name" value="mnmE_trmE_thdF"/>
    <property type="match status" value="1"/>
</dbReference>
<dbReference type="CDD" id="cd14858">
    <property type="entry name" value="TrmE_N"/>
    <property type="match status" value="1"/>
</dbReference>
<evidence type="ECO:0000256" key="11">
    <source>
        <dbReference type="RuleBase" id="RU003313"/>
    </source>
</evidence>
<comment type="similarity">
    <text evidence="2 11">Belongs to the TRAFAC class TrmE-Era-EngA-EngB-Septin-like GTPase superfamily. TrmE GTPase family.</text>
</comment>
<dbReference type="InterPro" id="IPR027266">
    <property type="entry name" value="TrmE/GcvT-like"/>
</dbReference>
<dbReference type="Proteomes" id="UP000015453">
    <property type="component" value="Unassembled WGS sequence"/>
</dbReference>
<dbReference type="PANTHER" id="PTHR42714">
    <property type="entry name" value="TRNA MODIFICATION GTPASE GTPBP3"/>
    <property type="match status" value="1"/>
</dbReference>
<sequence>STTTIAAIVTSLGGPPGAVGIVRLSGPYAVSIARKIFGKKKVKNTSNWSPRSHTVEYGFVFDSQGNVIDEVLAVPMLAPNSYTREDVVELQCHGSEVCLRRVLRACLEAGARAAEPGEFTLRAFLNGRLDLSQAENVAKLISSRSTAAADAALAGIQGGFSSMVKSLRALCIELLAEIEARLDFEDEMPPLDHESVIHKISNMLQEVDAALQTADYDKLLQSGIQIAIVGRPNVGKSSLLNAWSKSERAIVTDIAGTTRDIVEASVTVCGVPVTLLDTAGIRYTDDVVERIGVERSETAASGADVVVMAVSAAEGWTSLDEELLRRIRSNKTASAPIILVVNKIDCAATSSCEWIDEVSKSFDKNVRTCAVTGEGISDLDCAVSELVGLNKIFSSGGRKWTVNQRQCEQLIRAKEALVRLRSSMEESLPLDFWTIDLREAAMALGQISGEDISEQVLTNIFSKFCIGK</sequence>
<feature type="non-terminal residue" evidence="13">
    <location>
        <position position="1"/>
    </location>
</feature>
<dbReference type="PROSITE" id="PS51709">
    <property type="entry name" value="G_TRME"/>
    <property type="match status" value="1"/>
</dbReference>
<dbReference type="AlphaFoldDB" id="S8CIG5"/>
<dbReference type="Gene3D" id="1.20.120.430">
    <property type="entry name" value="tRNA modification GTPase MnmE domain 2"/>
    <property type="match status" value="1"/>
</dbReference>
<dbReference type="PANTHER" id="PTHR42714:SF2">
    <property type="entry name" value="TRNA MODIFICATION GTPASE GTPBP3, MITOCHONDRIAL"/>
    <property type="match status" value="1"/>
</dbReference>
<dbReference type="InterPro" id="IPR004520">
    <property type="entry name" value="GTPase_MnmE"/>
</dbReference>
<feature type="domain" description="TrmE-type G" evidence="12">
    <location>
        <begin position="223"/>
        <end position="388"/>
    </location>
</feature>
<dbReference type="GO" id="GO:0005829">
    <property type="term" value="C:cytosol"/>
    <property type="evidence" value="ECO:0007669"/>
    <property type="project" value="TreeGrafter"/>
</dbReference>
<dbReference type="FunFam" id="3.40.50.300:FF:000494">
    <property type="entry name" value="tRNA modification GTPase MnmE"/>
    <property type="match status" value="1"/>
</dbReference>
<dbReference type="GO" id="GO:0002098">
    <property type="term" value="P:tRNA wobble uridine modification"/>
    <property type="evidence" value="ECO:0007669"/>
    <property type="project" value="TreeGrafter"/>
</dbReference>
<keyword evidence="8" id="KW-0460">Magnesium</keyword>
<keyword evidence="5" id="KW-0479">Metal-binding</keyword>
<dbReference type="OrthoDB" id="188276at2759"/>
<evidence type="ECO:0000259" key="12">
    <source>
        <dbReference type="PROSITE" id="PS51709"/>
    </source>
</evidence>